<proteinExistence type="predicted"/>
<feature type="transmembrane region" description="Helical" evidence="1">
    <location>
        <begin position="102"/>
        <end position="120"/>
    </location>
</feature>
<dbReference type="RefSeq" id="WP_127485517.1">
    <property type="nucleotide sequence ID" value="NZ_CP022572.1"/>
</dbReference>
<organism evidence="2 3">
    <name type="scientific">Neobacillus mesonae</name>
    <dbReference type="NCBI Taxonomy" id="1193713"/>
    <lineage>
        <taxon>Bacteria</taxon>
        <taxon>Bacillati</taxon>
        <taxon>Bacillota</taxon>
        <taxon>Bacilli</taxon>
        <taxon>Bacillales</taxon>
        <taxon>Bacillaceae</taxon>
        <taxon>Neobacillus</taxon>
    </lineage>
</organism>
<evidence type="ECO:0000256" key="1">
    <source>
        <dbReference type="SAM" id="Phobius"/>
    </source>
</evidence>
<dbReference type="EMBL" id="CP022572">
    <property type="protein sequence ID" value="AZU60737.1"/>
    <property type="molecule type" value="Genomic_DNA"/>
</dbReference>
<evidence type="ECO:0000313" key="3">
    <source>
        <dbReference type="Proteomes" id="UP000282892"/>
    </source>
</evidence>
<dbReference type="Proteomes" id="UP000282892">
    <property type="component" value="Chromosome"/>
</dbReference>
<dbReference type="InterPro" id="IPR024529">
    <property type="entry name" value="ECF_trnsprt_substrate-spec"/>
</dbReference>
<gene>
    <name evidence="2" type="ORF">CHR53_05350</name>
</gene>
<keyword evidence="1" id="KW-1133">Transmembrane helix</keyword>
<keyword evidence="1" id="KW-0812">Transmembrane</keyword>
<dbReference type="Pfam" id="PF12822">
    <property type="entry name" value="ECF_trnsprt"/>
    <property type="match status" value="1"/>
</dbReference>
<keyword evidence="1" id="KW-0472">Membrane</keyword>
<accession>A0A3T0HUP3</accession>
<dbReference type="KEGG" id="nmk:CHR53_05350"/>
<protein>
    <submittedName>
        <fullName evidence="2">ECF transporter S component</fullName>
    </submittedName>
</protein>
<feature type="transmembrane region" description="Helical" evidence="1">
    <location>
        <begin position="40"/>
        <end position="65"/>
    </location>
</feature>
<dbReference type="OrthoDB" id="9766854at2"/>
<dbReference type="AlphaFoldDB" id="A0A3T0HUP3"/>
<evidence type="ECO:0000313" key="2">
    <source>
        <dbReference type="EMBL" id="AZU60737.1"/>
    </source>
</evidence>
<feature type="transmembrane region" description="Helical" evidence="1">
    <location>
        <begin position="77"/>
        <end position="96"/>
    </location>
</feature>
<name>A0A3T0HUP3_9BACI</name>
<keyword evidence="3" id="KW-1185">Reference proteome</keyword>
<dbReference type="GO" id="GO:0022857">
    <property type="term" value="F:transmembrane transporter activity"/>
    <property type="evidence" value="ECO:0007669"/>
    <property type="project" value="InterPro"/>
</dbReference>
<dbReference type="Gene3D" id="1.10.1760.20">
    <property type="match status" value="1"/>
</dbReference>
<dbReference type="STRING" id="1193713.GCA_001636315_03596"/>
<reference evidence="2 3" key="1">
    <citation type="submission" date="2017-07" db="EMBL/GenBank/DDBJ databases">
        <title>The complete genome sequence of Bacillus mesonae strain H20-5, an efficient strain improving plant abiotic stress resistance.</title>
        <authorList>
            <person name="Kim S.Y."/>
            <person name="Song H."/>
            <person name="Sang M.K."/>
            <person name="Weon H.-Y."/>
            <person name="Song J."/>
        </authorList>
    </citation>
    <scope>NUCLEOTIDE SEQUENCE [LARGE SCALE GENOMIC DNA]</scope>
    <source>
        <strain evidence="2 3">H20-5</strain>
    </source>
</reference>
<sequence length="200" mass="21215">MNKQSMWSLRFSTASLVLIPVAVGINYIGKFVAGILKLPLWLDSIGTVLAAMLGGPIVGALAGAINNIIYGFTDPISFVYAITSVAIGVAAGVLFYKGYISSWGKAVVAGIIIGLVATVISTPLNIGFWGGQTGNVWGDALFAFVLANTESTWLASLLDEIFVDVPDKLLVVLVSYGIFQGLPRNVVQLYNNNDKVETLD</sequence>